<evidence type="ECO:0008006" key="5">
    <source>
        <dbReference type="Google" id="ProtNLM"/>
    </source>
</evidence>
<dbReference type="EMBL" id="NVYO01000001">
    <property type="protein sequence ID" value="PBQ23633.1"/>
    <property type="molecule type" value="Genomic_DNA"/>
</dbReference>
<accession>A0A0C1MDD1</accession>
<comment type="caution">
    <text evidence="1">The sequence shown here is derived from an EMBL/GenBank/DDBJ whole genome shotgun (WGS) entry which is preliminary data.</text>
</comment>
<evidence type="ECO:0000313" key="3">
    <source>
        <dbReference type="Proteomes" id="UP000217918"/>
    </source>
</evidence>
<dbReference type="Proteomes" id="UP000217918">
    <property type="component" value="Unassembled WGS sequence"/>
</dbReference>
<evidence type="ECO:0000313" key="4">
    <source>
        <dbReference type="Proteomes" id="UP000676478"/>
    </source>
</evidence>
<dbReference type="AlphaFoldDB" id="A0A0C1MDD1"/>
<reference evidence="1" key="2">
    <citation type="submission" date="2020-12" db="EMBL/GenBank/DDBJ databases">
        <authorList>
            <person name="Mcmullen J.G."/>
        </authorList>
    </citation>
    <scope>NUCLEOTIDE SEQUENCE</scope>
    <source>
        <strain evidence="1">Dm-2019-70</strain>
    </source>
</reference>
<dbReference type="InterPro" id="IPR009057">
    <property type="entry name" value="Homeodomain-like_sf"/>
</dbReference>
<evidence type="ECO:0000313" key="2">
    <source>
        <dbReference type="EMBL" id="PBQ23633.1"/>
    </source>
</evidence>
<reference evidence="1" key="3">
    <citation type="submission" date="2022-09" db="EMBL/GenBank/DDBJ databases">
        <title>Genome-inferred correspondence between phylogeny and metabolic traits in the wild Drosophila gut microbiome.</title>
        <authorList>
            <person name="Bueno E."/>
            <person name="Blow F."/>
            <person name="Douglas A.E."/>
        </authorList>
    </citation>
    <scope>NUCLEOTIDE SEQUENCE</scope>
    <source>
        <strain evidence="1">Dm-2019-70</strain>
    </source>
</reference>
<name>A0A0C1MDD1_LEVBR</name>
<evidence type="ECO:0000313" key="1">
    <source>
        <dbReference type="EMBL" id="MBS1009421.1"/>
    </source>
</evidence>
<proteinExistence type="predicted"/>
<protein>
    <recommendedName>
        <fullName evidence="5">Mor transcription activator domain-containing protein</fullName>
    </recommendedName>
</protein>
<dbReference type="SUPFAM" id="SSF46689">
    <property type="entry name" value="Homeodomain-like"/>
    <property type="match status" value="1"/>
</dbReference>
<organism evidence="1 4">
    <name type="scientific">Levilactobacillus brevis</name>
    <name type="common">Lactobacillus brevis</name>
    <dbReference type="NCBI Taxonomy" id="1580"/>
    <lineage>
        <taxon>Bacteria</taxon>
        <taxon>Bacillati</taxon>
        <taxon>Bacillota</taxon>
        <taxon>Bacilli</taxon>
        <taxon>Lactobacillales</taxon>
        <taxon>Lactobacillaceae</taxon>
        <taxon>Levilactobacillus</taxon>
    </lineage>
</organism>
<sequence>MAHSDWQVIYQELADVIGEEATLKVFMNFRGSTANFPLNLVRHDVTVQHVQFDYQQGCSIHQLSQKYDLAERTVRNYLQHNRQTG</sequence>
<gene>
    <name evidence="2" type="ORF">CNR29_06265</name>
    <name evidence="1" type="ORF">JK167_01065</name>
</gene>
<dbReference type="EMBL" id="JAERKF010000001">
    <property type="protein sequence ID" value="MBS1009421.1"/>
    <property type="molecule type" value="Genomic_DNA"/>
</dbReference>
<dbReference type="Proteomes" id="UP000676478">
    <property type="component" value="Unassembled WGS sequence"/>
</dbReference>
<reference evidence="2 3" key="1">
    <citation type="submission" date="2017-09" db="EMBL/GenBank/DDBJ databases">
        <title>Genome sequence of Lactobacillus brevis D7.</title>
        <authorList>
            <person name="Kwon M.-S."/>
            <person name="Lim S.K."/>
            <person name="Choi H.-J."/>
        </authorList>
    </citation>
    <scope>NUCLEOTIDE SEQUENCE [LARGE SCALE GENOMIC DNA]</scope>
    <source>
        <strain evidence="2 3">D7</strain>
    </source>
</reference>
<dbReference type="RefSeq" id="WP_021742637.1">
    <property type="nucleotide sequence ID" value="NZ_CAKMAP010000002.1"/>
</dbReference>
<dbReference type="OrthoDB" id="2200281at2"/>
<dbReference type="GeneID" id="56992906"/>